<dbReference type="AlphaFoldDB" id="A0A177KWT8"/>
<evidence type="ECO:0000313" key="7">
    <source>
        <dbReference type="Proteomes" id="UP000077271"/>
    </source>
</evidence>
<dbReference type="InterPro" id="IPR002347">
    <property type="entry name" value="SDR_fam"/>
</dbReference>
<organism evidence="4 7">
    <name type="scientific">Domibacillus aminovorans</name>
    <dbReference type="NCBI Taxonomy" id="29332"/>
    <lineage>
        <taxon>Bacteria</taxon>
        <taxon>Bacillati</taxon>
        <taxon>Bacillota</taxon>
        <taxon>Bacilli</taxon>
        <taxon>Bacillales</taxon>
        <taxon>Bacillaceae</taxon>
        <taxon>Domibacillus</taxon>
    </lineage>
</organism>
<dbReference type="InterPro" id="IPR051911">
    <property type="entry name" value="SDR_oxidoreductase"/>
</dbReference>
<dbReference type="CDD" id="cd05374">
    <property type="entry name" value="17beta-HSD-like_SDR_c"/>
    <property type="match status" value="1"/>
</dbReference>
<reference evidence="6 7" key="1">
    <citation type="submission" date="2016-01" db="EMBL/GenBank/DDBJ databases">
        <title>Investigation of taxonomic status of Bacillus aminovorans.</title>
        <authorList>
            <person name="Verma A."/>
            <person name="Pal Y."/>
            <person name="Krishnamurthi S."/>
        </authorList>
    </citation>
    <scope>NUCLEOTIDE SEQUENCE [LARGE SCALE GENOMIC DNA]</scope>
    <source>
        <strain evidence="5 6">DSM 1314</strain>
        <strain evidence="4 7">DSM 4337</strain>
    </source>
</reference>
<accession>A0A177KWT8</accession>
<dbReference type="PANTHER" id="PTHR43976:SF16">
    <property type="entry name" value="SHORT-CHAIN DEHYDROGENASE_REDUCTASE FAMILY PROTEIN"/>
    <property type="match status" value="1"/>
</dbReference>
<name>A0A177KWT8_9BACI</name>
<evidence type="ECO:0000313" key="4">
    <source>
        <dbReference type="EMBL" id="OAH57637.1"/>
    </source>
</evidence>
<keyword evidence="6" id="KW-1185">Reference proteome</keyword>
<proteinExistence type="inferred from homology"/>
<dbReference type="RefSeq" id="WP_063965672.1">
    <property type="nucleotide sequence ID" value="NZ_JBCNAN010000051.1"/>
</dbReference>
<sequence>MSKVWFITGTSTGLGRQFVEQLLQTGDKVVATARKIDAISDFKQISQENVHIATLDVTNKDQIKSAVQETIDVFGKIDIVVNNAGYGLFGMLEEYTDEQIRRQFDVNVFGMLNVIRETLPVLKKQGSGHYINISSFFGTWSMPPYSIYSASKFAVEGFSQSLAAELAGFGIKTTIVEPSVYGTDFFGHSMDQTEKKPEYAPLYEAYEKGVSNLNIGDPAKAVKTIISMVNSDNPPQHFPVGSFAVHTIRDAFSKRIDEINTWEKLSSQAD</sequence>
<dbReference type="EMBL" id="LQWZ01000012">
    <property type="protein sequence ID" value="OAH57637.1"/>
    <property type="molecule type" value="Genomic_DNA"/>
</dbReference>
<dbReference type="Proteomes" id="UP000076935">
    <property type="component" value="Unassembled WGS sequence"/>
</dbReference>
<comment type="caution">
    <text evidence="4">The sequence shown here is derived from an EMBL/GenBank/DDBJ whole genome shotgun (WGS) entry which is preliminary data.</text>
</comment>
<evidence type="ECO:0000256" key="2">
    <source>
        <dbReference type="ARBA" id="ARBA00023002"/>
    </source>
</evidence>
<evidence type="ECO:0008006" key="8">
    <source>
        <dbReference type="Google" id="ProtNLM"/>
    </source>
</evidence>
<dbReference type="Gene3D" id="3.40.50.720">
    <property type="entry name" value="NAD(P)-binding Rossmann-like Domain"/>
    <property type="match status" value="1"/>
</dbReference>
<dbReference type="PRINTS" id="PR00080">
    <property type="entry name" value="SDRFAMILY"/>
</dbReference>
<evidence type="ECO:0000256" key="1">
    <source>
        <dbReference type="ARBA" id="ARBA00006484"/>
    </source>
</evidence>
<dbReference type="InterPro" id="IPR036291">
    <property type="entry name" value="NAD(P)-bd_dom_sf"/>
</dbReference>
<gene>
    <name evidence="4" type="ORF">AWH48_01060</name>
    <name evidence="5" type="ORF">AWH49_14255</name>
</gene>
<dbReference type="OrthoDB" id="9775296at2"/>
<dbReference type="PROSITE" id="PS00061">
    <property type="entry name" value="ADH_SHORT"/>
    <property type="match status" value="1"/>
</dbReference>
<comment type="similarity">
    <text evidence="1 3">Belongs to the short-chain dehydrogenases/reductases (SDR) family.</text>
</comment>
<keyword evidence="2" id="KW-0560">Oxidoreductase</keyword>
<protein>
    <recommendedName>
        <fullName evidence="8">Short-chain dehydrogenase</fullName>
    </recommendedName>
</protein>
<dbReference type="PANTHER" id="PTHR43976">
    <property type="entry name" value="SHORT CHAIN DEHYDROGENASE"/>
    <property type="match status" value="1"/>
</dbReference>
<dbReference type="NCBIfam" id="NF006114">
    <property type="entry name" value="PRK08263.1"/>
    <property type="match status" value="1"/>
</dbReference>
<evidence type="ECO:0000313" key="5">
    <source>
        <dbReference type="EMBL" id="OAH61064.1"/>
    </source>
</evidence>
<dbReference type="SUPFAM" id="SSF51735">
    <property type="entry name" value="NAD(P)-binding Rossmann-fold domains"/>
    <property type="match status" value="1"/>
</dbReference>
<dbReference type="STRING" id="29332.AWH48_01060"/>
<dbReference type="Pfam" id="PF00106">
    <property type="entry name" value="adh_short"/>
    <property type="match status" value="1"/>
</dbReference>
<dbReference type="EMBL" id="LQWY01000024">
    <property type="protein sequence ID" value="OAH61064.1"/>
    <property type="molecule type" value="Genomic_DNA"/>
</dbReference>
<evidence type="ECO:0000256" key="3">
    <source>
        <dbReference type="RuleBase" id="RU000363"/>
    </source>
</evidence>
<dbReference type="PRINTS" id="PR00081">
    <property type="entry name" value="GDHRDH"/>
</dbReference>
<dbReference type="InterPro" id="IPR020904">
    <property type="entry name" value="Sc_DH/Rdtase_CS"/>
</dbReference>
<dbReference type="Proteomes" id="UP000077271">
    <property type="component" value="Unassembled WGS sequence"/>
</dbReference>
<dbReference type="GO" id="GO:0016491">
    <property type="term" value="F:oxidoreductase activity"/>
    <property type="evidence" value="ECO:0007669"/>
    <property type="project" value="UniProtKB-KW"/>
</dbReference>
<evidence type="ECO:0000313" key="6">
    <source>
        <dbReference type="Proteomes" id="UP000076935"/>
    </source>
</evidence>